<dbReference type="PROSITE" id="PS50850">
    <property type="entry name" value="MFS"/>
    <property type="match status" value="1"/>
</dbReference>
<evidence type="ECO:0000256" key="6">
    <source>
        <dbReference type="SAM" id="Phobius"/>
    </source>
</evidence>
<feature type="domain" description="Major facilitator superfamily (MFS) profile" evidence="7">
    <location>
        <begin position="49"/>
        <end position="444"/>
    </location>
</feature>
<evidence type="ECO:0000256" key="4">
    <source>
        <dbReference type="ARBA" id="ARBA00023136"/>
    </source>
</evidence>
<dbReference type="PANTHER" id="PTHR23514:SF16">
    <property type="entry name" value="TRANSPORTER, PUTATIVE (AFU_ORTHOLOGUE AFUA_2G17270)-RELATED"/>
    <property type="match status" value="1"/>
</dbReference>
<keyword evidence="9" id="KW-1185">Reference proteome</keyword>
<dbReference type="GO" id="GO:0016020">
    <property type="term" value="C:membrane"/>
    <property type="evidence" value="ECO:0007669"/>
    <property type="project" value="UniProtKB-SubCell"/>
</dbReference>
<feature type="transmembrane region" description="Helical" evidence="6">
    <location>
        <begin position="136"/>
        <end position="152"/>
    </location>
</feature>
<evidence type="ECO:0000256" key="2">
    <source>
        <dbReference type="ARBA" id="ARBA00022692"/>
    </source>
</evidence>
<evidence type="ECO:0000256" key="3">
    <source>
        <dbReference type="ARBA" id="ARBA00022989"/>
    </source>
</evidence>
<evidence type="ECO:0000313" key="8">
    <source>
        <dbReference type="EMBL" id="PVH93821.1"/>
    </source>
</evidence>
<dbReference type="PANTHER" id="PTHR23514">
    <property type="entry name" value="BYPASS OF STOP CODON PROTEIN 6"/>
    <property type="match status" value="1"/>
</dbReference>
<keyword evidence="2 6" id="KW-0812">Transmembrane</keyword>
<proteinExistence type="predicted"/>
<protein>
    <submittedName>
        <fullName evidence="8">MFS general substrate transporter</fullName>
    </submittedName>
</protein>
<keyword evidence="4 6" id="KW-0472">Membrane</keyword>
<dbReference type="Pfam" id="PF07690">
    <property type="entry name" value="MFS_1"/>
    <property type="match status" value="1"/>
</dbReference>
<feature type="compositionally biased region" description="Polar residues" evidence="5">
    <location>
        <begin position="1"/>
        <end position="12"/>
    </location>
</feature>
<feature type="transmembrane region" description="Helical" evidence="6">
    <location>
        <begin position="206"/>
        <end position="228"/>
    </location>
</feature>
<evidence type="ECO:0000256" key="1">
    <source>
        <dbReference type="ARBA" id="ARBA00004141"/>
    </source>
</evidence>
<feature type="transmembrane region" description="Helical" evidence="6">
    <location>
        <begin position="84"/>
        <end position="102"/>
    </location>
</feature>
<keyword evidence="3 6" id="KW-1133">Transmembrane helix</keyword>
<feature type="transmembrane region" description="Helical" evidence="6">
    <location>
        <begin position="304"/>
        <end position="321"/>
    </location>
</feature>
<feature type="transmembrane region" description="Helical" evidence="6">
    <location>
        <begin position="333"/>
        <end position="351"/>
    </location>
</feature>
<dbReference type="InterPro" id="IPR051788">
    <property type="entry name" value="MFS_Transporter"/>
</dbReference>
<name>A0A2V1D6Z1_9PLEO</name>
<feature type="transmembrane region" description="Helical" evidence="6">
    <location>
        <begin position="47"/>
        <end position="64"/>
    </location>
</feature>
<dbReference type="InterPro" id="IPR011701">
    <property type="entry name" value="MFS"/>
</dbReference>
<dbReference type="OrthoDB" id="413079at2759"/>
<evidence type="ECO:0000259" key="7">
    <source>
        <dbReference type="PROSITE" id="PS50850"/>
    </source>
</evidence>
<comment type="subcellular location">
    <subcellularLocation>
        <location evidence="1">Membrane</location>
        <topology evidence="1">Multi-pass membrane protein</topology>
    </subcellularLocation>
</comment>
<dbReference type="SUPFAM" id="SSF103473">
    <property type="entry name" value="MFS general substrate transporter"/>
    <property type="match status" value="1"/>
</dbReference>
<feature type="transmembrane region" description="Helical" evidence="6">
    <location>
        <begin position="421"/>
        <end position="440"/>
    </location>
</feature>
<dbReference type="Proteomes" id="UP000244855">
    <property type="component" value="Unassembled WGS sequence"/>
</dbReference>
<dbReference type="EMBL" id="KZ805565">
    <property type="protein sequence ID" value="PVH93821.1"/>
    <property type="molecule type" value="Genomic_DNA"/>
</dbReference>
<feature type="transmembrane region" description="Helical" evidence="6">
    <location>
        <begin position="391"/>
        <end position="415"/>
    </location>
</feature>
<sequence>MSLATQNDSAQVSADDIELRPSAAESEQSTNDVVADSKDSDLTKTNILKLIAAGFAYFFAGANDGSLGALTPYILHTYGIGTEYIALIYASTFIGWIAAAVTNSHVSQYLDLGAILTVGSLIQLSAHLLRFWNPPFGLYVVTFFIQALGMGYQDSHGNTFVASIKGAHRWLGMIHAMYALGSLVSPFVATPLAARLSPHSDSSGRWTLFYLFLVGIGSINALATAWTFRDTLKLRRKPEVTAGADQTKSRSKTATRAIMDTLKSPPVYLLSMFYFFMLGVGITAGGWVVEYLVSARAGRLPDVGYVPSGLWGGIFLGRVFLAEPTHRFGERRMTMGYCVLILALQLIFWLIPNIVSSAVAISLLGFFFGPMFATGMSIATKLFPKQIQPTALGFVFVLAQAGGALFPAITGVVASKAGVKVLQPMLVGLIVAMSVAWALVPKVKTRAE</sequence>
<dbReference type="InterPro" id="IPR020846">
    <property type="entry name" value="MFS_dom"/>
</dbReference>
<accession>A0A2V1D6Z1</accession>
<dbReference type="InterPro" id="IPR036259">
    <property type="entry name" value="MFS_trans_sf"/>
</dbReference>
<evidence type="ECO:0000256" key="5">
    <source>
        <dbReference type="SAM" id="MobiDB-lite"/>
    </source>
</evidence>
<reference evidence="8 9" key="1">
    <citation type="journal article" date="2018" name="Sci. Rep.">
        <title>Comparative genomics provides insights into the lifestyle and reveals functional heterogeneity of dark septate endophytic fungi.</title>
        <authorList>
            <person name="Knapp D.G."/>
            <person name="Nemeth J.B."/>
            <person name="Barry K."/>
            <person name="Hainaut M."/>
            <person name="Henrissat B."/>
            <person name="Johnson J."/>
            <person name="Kuo A."/>
            <person name="Lim J.H.P."/>
            <person name="Lipzen A."/>
            <person name="Nolan M."/>
            <person name="Ohm R.A."/>
            <person name="Tamas L."/>
            <person name="Grigoriev I.V."/>
            <person name="Spatafora J.W."/>
            <person name="Nagy L.G."/>
            <person name="Kovacs G.M."/>
        </authorList>
    </citation>
    <scope>NUCLEOTIDE SEQUENCE [LARGE SCALE GENOMIC DNA]</scope>
    <source>
        <strain evidence="8 9">DSE2036</strain>
    </source>
</reference>
<feature type="region of interest" description="Disordered" evidence="5">
    <location>
        <begin position="1"/>
        <end position="35"/>
    </location>
</feature>
<feature type="transmembrane region" description="Helical" evidence="6">
    <location>
        <begin position="267"/>
        <end position="289"/>
    </location>
</feature>
<organism evidence="8 9">
    <name type="scientific">Periconia macrospinosa</name>
    <dbReference type="NCBI Taxonomy" id="97972"/>
    <lineage>
        <taxon>Eukaryota</taxon>
        <taxon>Fungi</taxon>
        <taxon>Dikarya</taxon>
        <taxon>Ascomycota</taxon>
        <taxon>Pezizomycotina</taxon>
        <taxon>Dothideomycetes</taxon>
        <taxon>Pleosporomycetidae</taxon>
        <taxon>Pleosporales</taxon>
        <taxon>Massarineae</taxon>
        <taxon>Periconiaceae</taxon>
        <taxon>Periconia</taxon>
    </lineage>
</organism>
<gene>
    <name evidence="8" type="ORF">DM02DRAFT_676586</name>
</gene>
<evidence type="ECO:0000313" key="9">
    <source>
        <dbReference type="Proteomes" id="UP000244855"/>
    </source>
</evidence>
<feature type="transmembrane region" description="Helical" evidence="6">
    <location>
        <begin position="357"/>
        <end position="379"/>
    </location>
</feature>
<dbReference type="FunFam" id="1.20.1250.20:FF:000286">
    <property type="entry name" value="MFS efflux transporter"/>
    <property type="match status" value="1"/>
</dbReference>
<dbReference type="Gene3D" id="1.20.1250.20">
    <property type="entry name" value="MFS general substrate transporter like domains"/>
    <property type="match status" value="1"/>
</dbReference>
<dbReference type="GO" id="GO:0022857">
    <property type="term" value="F:transmembrane transporter activity"/>
    <property type="evidence" value="ECO:0007669"/>
    <property type="project" value="InterPro"/>
</dbReference>
<dbReference type="AlphaFoldDB" id="A0A2V1D6Z1"/>